<evidence type="ECO:0000313" key="2">
    <source>
        <dbReference type="Proteomes" id="UP000182737"/>
    </source>
</evidence>
<organism evidence="1 2">
    <name type="scientific">Treponema bryantii</name>
    <dbReference type="NCBI Taxonomy" id="163"/>
    <lineage>
        <taxon>Bacteria</taxon>
        <taxon>Pseudomonadati</taxon>
        <taxon>Spirochaetota</taxon>
        <taxon>Spirochaetia</taxon>
        <taxon>Spirochaetales</taxon>
        <taxon>Treponemataceae</taxon>
        <taxon>Treponema</taxon>
    </lineage>
</organism>
<dbReference type="RefSeq" id="WP_074929732.1">
    <property type="nucleotide sequence ID" value="NZ_FORI01000001.1"/>
</dbReference>
<name>A0A1I3HX77_9SPIR</name>
<keyword evidence="2" id="KW-1185">Reference proteome</keyword>
<protein>
    <submittedName>
        <fullName evidence="1">Uncharacterized protein</fullName>
    </submittedName>
</protein>
<dbReference type="AlphaFoldDB" id="A0A1I3HX77"/>
<dbReference type="OrthoDB" id="8730636at2"/>
<reference evidence="2" key="1">
    <citation type="submission" date="2016-10" db="EMBL/GenBank/DDBJ databases">
        <authorList>
            <person name="Varghese N."/>
            <person name="Submissions S."/>
        </authorList>
    </citation>
    <scope>NUCLEOTIDE SEQUENCE [LARGE SCALE GENOMIC DNA]</scope>
    <source>
        <strain evidence="2">XBD1002</strain>
    </source>
</reference>
<dbReference type="EMBL" id="FORI01000001">
    <property type="protein sequence ID" value="SFI40213.1"/>
    <property type="molecule type" value="Genomic_DNA"/>
</dbReference>
<evidence type="ECO:0000313" key="1">
    <source>
        <dbReference type="EMBL" id="SFI40213.1"/>
    </source>
</evidence>
<proteinExistence type="predicted"/>
<accession>A0A1I3HX77</accession>
<gene>
    <name evidence="1" type="ORF">SAMN04487775_101140</name>
</gene>
<dbReference type="Proteomes" id="UP000182737">
    <property type="component" value="Unassembled WGS sequence"/>
</dbReference>
<sequence length="64" mass="7289">MFYKNFKTVTYCVAGWQTLKSLYVKENPRAASAGSETSANTENCESVFYGRVTPGEFDFFEIKE</sequence>